<evidence type="ECO:0000256" key="5">
    <source>
        <dbReference type="ARBA" id="ARBA00022842"/>
    </source>
</evidence>
<dbReference type="RefSeq" id="WP_066438862.1">
    <property type="nucleotide sequence ID" value="NZ_LZRN01000077.1"/>
</dbReference>
<keyword evidence="5" id="KW-0460">Magnesium</keyword>
<evidence type="ECO:0000313" key="11">
    <source>
        <dbReference type="EMBL" id="RAJ19800.1"/>
    </source>
</evidence>
<dbReference type="InterPro" id="IPR043502">
    <property type="entry name" value="DNA/RNA_pol_sf"/>
</dbReference>
<evidence type="ECO:0000256" key="3">
    <source>
        <dbReference type="ARBA" id="ARBA00022695"/>
    </source>
</evidence>
<evidence type="ECO:0000259" key="10">
    <source>
        <dbReference type="PROSITE" id="PS50878"/>
    </source>
</evidence>
<evidence type="ECO:0000256" key="8">
    <source>
        <dbReference type="ARBA" id="ARBA00034120"/>
    </source>
</evidence>
<dbReference type="InterPro" id="IPR051083">
    <property type="entry name" value="GrpII_Intron_Splice-Mob/Def"/>
</dbReference>
<evidence type="ECO:0000256" key="4">
    <source>
        <dbReference type="ARBA" id="ARBA00022723"/>
    </source>
</evidence>
<dbReference type="PANTHER" id="PTHR34047">
    <property type="entry name" value="NUCLEAR INTRON MATURASE 1, MITOCHONDRIAL-RELATED"/>
    <property type="match status" value="1"/>
</dbReference>
<comment type="similarity">
    <text evidence="8">Belongs to the bacterial reverse transcriptase family.</text>
</comment>
<dbReference type="GO" id="GO:0003723">
    <property type="term" value="F:RNA binding"/>
    <property type="evidence" value="ECO:0007669"/>
    <property type="project" value="InterPro"/>
</dbReference>
<feature type="domain" description="Reverse transcriptase" evidence="10">
    <location>
        <begin position="47"/>
        <end position="371"/>
    </location>
</feature>
<dbReference type="InterPro" id="IPR000477">
    <property type="entry name" value="RT_dom"/>
</dbReference>
<keyword evidence="7" id="KW-0051">Antiviral defense</keyword>
<dbReference type="Pfam" id="PF00078">
    <property type="entry name" value="RVT_1"/>
    <property type="match status" value="1"/>
</dbReference>
<dbReference type="STRING" id="49280.A9996_18565"/>
<evidence type="ECO:0000256" key="6">
    <source>
        <dbReference type="ARBA" id="ARBA00022918"/>
    </source>
</evidence>
<protein>
    <recommendedName>
        <fullName evidence="1">RNA-directed DNA polymerase</fullName>
        <ecNumber evidence="1">2.7.7.49</ecNumber>
    </recommendedName>
</protein>
<dbReference type="EC" id="2.7.7.49" evidence="1"/>
<dbReference type="GO" id="GO:0051607">
    <property type="term" value="P:defense response to virus"/>
    <property type="evidence" value="ECO:0007669"/>
    <property type="project" value="UniProtKB-KW"/>
</dbReference>
<name>A0A1A7QR83_9FLAO</name>
<keyword evidence="2" id="KW-0808">Transferase</keyword>
<comment type="caution">
    <text evidence="11">The sequence shown here is derived from an EMBL/GenBank/DDBJ whole genome shotgun (WGS) entry which is preliminary data.</text>
</comment>
<dbReference type="Proteomes" id="UP000248987">
    <property type="component" value="Unassembled WGS sequence"/>
</dbReference>
<keyword evidence="12" id="KW-1185">Reference proteome</keyword>
<evidence type="ECO:0000256" key="7">
    <source>
        <dbReference type="ARBA" id="ARBA00023118"/>
    </source>
</evidence>
<sequence>MEIEQSHIDYIKSAFENMQTKEDLLSLMNYVKPFIYGEKSVQFDLKQLTYYAFPHNNRARYKEFKIKKKSGGERSIHAPIKGLKAIQKTLAFILEYVFVPHPAAKGFVREKSIVDNAKVHVGNYYVYNIDLKDFFQSIDQARVWKCLQLPPFNLKDPDINVNNIVRLDNLTMTALCTVSKSPLGFYTGYNLKGEKFISREFELEVNAYVIGKKVIDADYYNVKEMIFDRDNGIKEYVKLIKHEIGRQKIANIIANICCTTMDVERKDAQGAWEKVSRSVLPQGAPTSPVLTNVVCQRLDYLLSAVAKRFGLKYSRYADDITFSSLHNVFQKDSNFLNEMERVIADQGFTIKPSKTRLQVDGMQKAVTGLIVNDKVNVKKRYVKQLRMWINYWEVYGYAKAEMIFKRDYFKDKGHVKTGQPNLSNVLDGKLNYLSMVKGANDATYLKLKNRFDSLIQGASSMEIVLKEWEKNGIENAMELYKKQL</sequence>
<evidence type="ECO:0000256" key="1">
    <source>
        <dbReference type="ARBA" id="ARBA00012493"/>
    </source>
</evidence>
<evidence type="ECO:0000313" key="12">
    <source>
        <dbReference type="Proteomes" id="UP000248987"/>
    </source>
</evidence>
<organism evidence="11 12">
    <name type="scientific">Gelidibacter algens</name>
    <dbReference type="NCBI Taxonomy" id="49280"/>
    <lineage>
        <taxon>Bacteria</taxon>
        <taxon>Pseudomonadati</taxon>
        <taxon>Bacteroidota</taxon>
        <taxon>Flavobacteriia</taxon>
        <taxon>Flavobacteriales</taxon>
        <taxon>Flavobacteriaceae</taxon>
        <taxon>Gelidibacter</taxon>
    </lineage>
</organism>
<dbReference type="OrthoDB" id="9780724at2"/>
<comment type="catalytic activity">
    <reaction evidence="9">
        <text>DNA(n) + a 2'-deoxyribonucleoside 5'-triphosphate = DNA(n+1) + diphosphate</text>
        <dbReference type="Rhea" id="RHEA:22508"/>
        <dbReference type="Rhea" id="RHEA-COMP:17339"/>
        <dbReference type="Rhea" id="RHEA-COMP:17340"/>
        <dbReference type="ChEBI" id="CHEBI:33019"/>
        <dbReference type="ChEBI" id="CHEBI:61560"/>
        <dbReference type="ChEBI" id="CHEBI:173112"/>
        <dbReference type="EC" id="2.7.7.49"/>
    </reaction>
</comment>
<proteinExistence type="inferred from homology"/>
<dbReference type="PRINTS" id="PR00866">
    <property type="entry name" value="RNADNAPOLMS"/>
</dbReference>
<dbReference type="PANTHER" id="PTHR34047:SF7">
    <property type="entry name" value="RNA-DIRECTED DNA POLYMERASE"/>
    <property type="match status" value="1"/>
</dbReference>
<dbReference type="CDD" id="cd03487">
    <property type="entry name" value="RT_Bac_retron_II"/>
    <property type="match status" value="1"/>
</dbReference>
<accession>A0A1A7QR83</accession>
<keyword evidence="3" id="KW-0548">Nucleotidyltransferase</keyword>
<dbReference type="GO" id="GO:0046872">
    <property type="term" value="F:metal ion binding"/>
    <property type="evidence" value="ECO:0007669"/>
    <property type="project" value="UniProtKB-KW"/>
</dbReference>
<dbReference type="GO" id="GO:0003964">
    <property type="term" value="F:RNA-directed DNA polymerase activity"/>
    <property type="evidence" value="ECO:0007669"/>
    <property type="project" value="UniProtKB-KW"/>
</dbReference>
<dbReference type="PROSITE" id="PS50878">
    <property type="entry name" value="RT_POL"/>
    <property type="match status" value="1"/>
</dbReference>
<dbReference type="AlphaFoldDB" id="A0A1A7QR83"/>
<keyword evidence="4" id="KW-0479">Metal-binding</keyword>
<gene>
    <name evidence="11" type="ORF">LX77_03430</name>
</gene>
<dbReference type="InterPro" id="IPR000123">
    <property type="entry name" value="Reverse_transcriptase_msDNA"/>
</dbReference>
<dbReference type="SUPFAM" id="SSF56672">
    <property type="entry name" value="DNA/RNA polymerases"/>
    <property type="match status" value="1"/>
</dbReference>
<keyword evidence="6 11" id="KW-0695">RNA-directed DNA polymerase</keyword>
<dbReference type="EMBL" id="QLLQ01000019">
    <property type="protein sequence ID" value="RAJ19800.1"/>
    <property type="molecule type" value="Genomic_DNA"/>
</dbReference>
<evidence type="ECO:0000256" key="2">
    <source>
        <dbReference type="ARBA" id="ARBA00022679"/>
    </source>
</evidence>
<reference evidence="11 12" key="1">
    <citation type="submission" date="2018-06" db="EMBL/GenBank/DDBJ databases">
        <title>Genomic Encyclopedia of Archaeal and Bacterial Type Strains, Phase II (KMG-II): from individual species to whole genera.</title>
        <authorList>
            <person name="Goeker M."/>
        </authorList>
    </citation>
    <scope>NUCLEOTIDE SEQUENCE [LARGE SCALE GENOMIC DNA]</scope>
    <source>
        <strain evidence="11 12">DSM 12408</strain>
    </source>
</reference>
<evidence type="ECO:0000256" key="9">
    <source>
        <dbReference type="ARBA" id="ARBA00048173"/>
    </source>
</evidence>